<dbReference type="EMBL" id="GEDG01032155">
    <property type="protein sequence ID" value="JAP10967.1"/>
    <property type="molecule type" value="Transcribed_RNA"/>
</dbReference>
<evidence type="ECO:0000313" key="1">
    <source>
        <dbReference type="EMBL" id="JAP10967.1"/>
    </source>
</evidence>
<organism evidence="1">
    <name type="scientific">Solanum chacoense</name>
    <name type="common">Chaco potato</name>
    <dbReference type="NCBI Taxonomy" id="4108"/>
    <lineage>
        <taxon>Eukaryota</taxon>
        <taxon>Viridiplantae</taxon>
        <taxon>Streptophyta</taxon>
        <taxon>Embryophyta</taxon>
        <taxon>Tracheophyta</taxon>
        <taxon>Spermatophyta</taxon>
        <taxon>Magnoliopsida</taxon>
        <taxon>eudicotyledons</taxon>
        <taxon>Gunneridae</taxon>
        <taxon>Pentapetalae</taxon>
        <taxon>asterids</taxon>
        <taxon>lamiids</taxon>
        <taxon>Solanales</taxon>
        <taxon>Solanaceae</taxon>
        <taxon>Solanoideae</taxon>
        <taxon>Solaneae</taxon>
        <taxon>Solanum</taxon>
    </lineage>
</organism>
<name>A0A0V0GTH5_SOLCH</name>
<protein>
    <submittedName>
        <fullName evidence="1">Putative ovule protein</fullName>
    </submittedName>
</protein>
<reference evidence="1" key="1">
    <citation type="submission" date="2015-12" db="EMBL/GenBank/DDBJ databases">
        <title>Gene expression during late stages of embryo sac development: a critical building block for successful pollen-pistil interactions.</title>
        <authorList>
            <person name="Liu Y."/>
            <person name="Joly V."/>
            <person name="Sabar M."/>
            <person name="Matton D.P."/>
        </authorList>
    </citation>
    <scope>NUCLEOTIDE SEQUENCE</scope>
</reference>
<dbReference type="AlphaFoldDB" id="A0A0V0GTH5"/>
<sequence length="81" mass="9363">NNNILHVVPQVGFGEGSVYCTLPLPREVERLFHIDAPLKENITKQFRKRTKVVFSHAILLQSSTWRCLDIQQRCKALAYLI</sequence>
<proteinExistence type="predicted"/>
<accession>A0A0V0GTH5</accession>
<feature type="non-terminal residue" evidence="1">
    <location>
        <position position="1"/>
    </location>
</feature>